<dbReference type="Ensembl" id="ENSRROT00000035085.1">
    <property type="protein sequence ID" value="ENSRROP00000010985.1"/>
    <property type="gene ID" value="ENSRROG00000029865.1"/>
</dbReference>
<reference evidence="2" key="2">
    <citation type="submission" date="2025-09" db="UniProtKB">
        <authorList>
            <consortium name="Ensembl"/>
        </authorList>
    </citation>
    <scope>IDENTIFICATION</scope>
</reference>
<dbReference type="Proteomes" id="UP000233200">
    <property type="component" value="Unplaced"/>
</dbReference>
<keyword evidence="3" id="KW-1185">Reference proteome</keyword>
<proteinExistence type="predicted"/>
<dbReference type="InterPro" id="IPR043976">
    <property type="entry name" value="GOLGA_cons_dom"/>
</dbReference>
<evidence type="ECO:0000259" key="1">
    <source>
        <dbReference type="Pfam" id="PF15070"/>
    </source>
</evidence>
<organism evidence="2 3">
    <name type="scientific">Rhinopithecus roxellana</name>
    <name type="common">Golden snub-nosed monkey</name>
    <name type="synonym">Pygathrix roxellana</name>
    <dbReference type="NCBI Taxonomy" id="61622"/>
    <lineage>
        <taxon>Eukaryota</taxon>
        <taxon>Metazoa</taxon>
        <taxon>Chordata</taxon>
        <taxon>Craniata</taxon>
        <taxon>Vertebrata</taxon>
        <taxon>Euteleostomi</taxon>
        <taxon>Mammalia</taxon>
        <taxon>Eutheria</taxon>
        <taxon>Euarchontoglires</taxon>
        <taxon>Primates</taxon>
        <taxon>Haplorrhini</taxon>
        <taxon>Catarrhini</taxon>
        <taxon>Cercopithecidae</taxon>
        <taxon>Colobinae</taxon>
        <taxon>Rhinopithecus</taxon>
    </lineage>
</organism>
<sequence length="260" mass="29460">MRGCGRRRGCQSRRGCWSRWRSYWNRRGGRRNRRGCWTRGGCWSRWRSFWNRRGDRRSRRGCWRRSSCWTKWRSCWNRRGCGSRIRGCGSRRHCCGSWRGCCSWGGKPSTSRRLSHTAASRTWWNNENKSTLQLEQQVKELKLGAPGSYEPAETAAKAQLSLIALPGEGDGGGHLDSEEEEAPRPMLNIPGDLESLEVAFFNDAGASAQEEQRVCCQPLAHPVASSQRTPGTGGESVCGETHRALQGAVEKVQLSRTKWT</sequence>
<reference evidence="2" key="1">
    <citation type="submission" date="2025-08" db="UniProtKB">
        <authorList>
            <consortium name="Ensembl"/>
        </authorList>
    </citation>
    <scope>IDENTIFICATION</scope>
</reference>
<name>A0A2K6P373_RHIRO</name>
<dbReference type="Pfam" id="PF15070">
    <property type="entry name" value="GOLGA2L5"/>
    <property type="match status" value="1"/>
</dbReference>
<evidence type="ECO:0000313" key="2">
    <source>
        <dbReference type="Ensembl" id="ENSRROP00000010985.1"/>
    </source>
</evidence>
<feature type="domain" description="Golgin subfamily A conserved" evidence="1">
    <location>
        <begin position="131"/>
        <end position="253"/>
    </location>
</feature>
<dbReference type="STRING" id="61622.ENSRROP00000010985"/>
<protein>
    <recommendedName>
        <fullName evidence="1">Golgin subfamily A conserved domain-containing protein</fullName>
    </recommendedName>
</protein>
<accession>A0A2K6P373</accession>
<dbReference type="GeneTree" id="ENSGT00530000062932"/>
<evidence type="ECO:0000313" key="3">
    <source>
        <dbReference type="Proteomes" id="UP000233200"/>
    </source>
</evidence>
<dbReference type="AlphaFoldDB" id="A0A2K6P373"/>